<feature type="disulfide bond" evidence="10">
    <location>
        <begin position="77"/>
        <end position="94"/>
    </location>
</feature>
<feature type="domain" description="EGF-like" evidence="13">
    <location>
        <begin position="67"/>
        <end position="106"/>
    </location>
</feature>
<accession>A0AAF5DAK8</accession>
<organism evidence="14 15">
    <name type="scientific">Strongyloides stercoralis</name>
    <name type="common">Threadworm</name>
    <dbReference type="NCBI Taxonomy" id="6248"/>
    <lineage>
        <taxon>Eukaryota</taxon>
        <taxon>Metazoa</taxon>
        <taxon>Ecdysozoa</taxon>
        <taxon>Nematoda</taxon>
        <taxon>Chromadorea</taxon>
        <taxon>Rhabditida</taxon>
        <taxon>Tylenchina</taxon>
        <taxon>Panagrolaimomorpha</taxon>
        <taxon>Strongyloidoidea</taxon>
        <taxon>Strongyloididae</taxon>
        <taxon>Strongyloides</taxon>
    </lineage>
</organism>
<dbReference type="Pfam" id="PF00230">
    <property type="entry name" value="MIP"/>
    <property type="match status" value="1"/>
</dbReference>
<evidence type="ECO:0000256" key="1">
    <source>
        <dbReference type="ARBA" id="ARBA00004141"/>
    </source>
</evidence>
<dbReference type="PROSITE" id="PS50026">
    <property type="entry name" value="EGF_3"/>
    <property type="match status" value="3"/>
</dbReference>
<evidence type="ECO:0000256" key="8">
    <source>
        <dbReference type="ARBA" id="ARBA00023157"/>
    </source>
</evidence>
<feature type="transmembrane region" description="Helical" evidence="12">
    <location>
        <begin position="389"/>
        <end position="415"/>
    </location>
</feature>
<dbReference type="InterPro" id="IPR050363">
    <property type="entry name" value="MIP/Aquaporin"/>
</dbReference>
<dbReference type="SMART" id="SM00179">
    <property type="entry name" value="EGF_CA"/>
    <property type="match status" value="1"/>
</dbReference>
<feature type="domain" description="EGF-like" evidence="13">
    <location>
        <begin position="150"/>
        <end position="187"/>
    </location>
</feature>
<dbReference type="SUPFAM" id="SSF57196">
    <property type="entry name" value="EGF/Laminin"/>
    <property type="match status" value="3"/>
</dbReference>
<dbReference type="SUPFAM" id="SSF81338">
    <property type="entry name" value="Aquaporin-like"/>
    <property type="match status" value="1"/>
</dbReference>
<dbReference type="NCBIfam" id="TIGR00861">
    <property type="entry name" value="MIP"/>
    <property type="match status" value="1"/>
</dbReference>
<evidence type="ECO:0000256" key="6">
    <source>
        <dbReference type="ARBA" id="ARBA00022989"/>
    </source>
</evidence>
<dbReference type="PROSITE" id="PS01186">
    <property type="entry name" value="EGF_2"/>
    <property type="match status" value="1"/>
</dbReference>
<dbReference type="PROSITE" id="PS00221">
    <property type="entry name" value="MIP"/>
    <property type="match status" value="1"/>
</dbReference>
<dbReference type="GO" id="GO:0015254">
    <property type="term" value="F:glycerol channel activity"/>
    <property type="evidence" value="ECO:0007669"/>
    <property type="project" value="TreeGrafter"/>
</dbReference>
<evidence type="ECO:0000256" key="12">
    <source>
        <dbReference type="SAM" id="Phobius"/>
    </source>
</evidence>
<feature type="domain" description="EGF-like" evidence="13">
    <location>
        <begin position="110"/>
        <end position="149"/>
    </location>
</feature>
<dbReference type="Proteomes" id="UP000035681">
    <property type="component" value="Unplaced"/>
</dbReference>
<feature type="disulfide bond" evidence="10">
    <location>
        <begin position="96"/>
        <end position="105"/>
    </location>
</feature>
<dbReference type="PRINTS" id="PR00783">
    <property type="entry name" value="MINTRINSICP"/>
</dbReference>
<evidence type="ECO:0000259" key="13">
    <source>
        <dbReference type="PROSITE" id="PS50026"/>
    </source>
</evidence>
<dbReference type="InterPro" id="IPR023271">
    <property type="entry name" value="Aquaporin-like"/>
</dbReference>
<dbReference type="InterPro" id="IPR000742">
    <property type="entry name" value="EGF"/>
</dbReference>
<keyword evidence="6 12" id="KW-1133">Transmembrane helix</keyword>
<dbReference type="GO" id="GO:0005509">
    <property type="term" value="F:calcium ion binding"/>
    <property type="evidence" value="ECO:0007669"/>
    <property type="project" value="InterPro"/>
</dbReference>
<keyword evidence="8 10" id="KW-1015">Disulfide bond</keyword>
<keyword evidence="4 10" id="KW-0245">EGF-like domain</keyword>
<evidence type="ECO:0000256" key="5">
    <source>
        <dbReference type="ARBA" id="ARBA00022692"/>
    </source>
</evidence>
<feature type="disulfide bond" evidence="10">
    <location>
        <begin position="158"/>
        <end position="175"/>
    </location>
</feature>
<feature type="transmembrane region" description="Helical" evidence="12">
    <location>
        <begin position="311"/>
        <end position="334"/>
    </location>
</feature>
<sequence length="611" mass="67970">MIYMPNCSKDSVESNRDSQNIFQDEATCHAMCEKPAQDDVHLNIVSHKDKHTAEEEIEKINLVENNITNPCDIFNPCQNNGSCLFDYKKQISYCKCTPGFTNENCTDVSEFDPCLTNPCQNGGTCQRTNKTKSSYECLCPKRITGMNCELKPCDPNPCLNNGTCRTTRGSNTFFCDCINNYGGKICDHKIGETKKEEYGKNVKLISSGDIEWVEEIKKQFAKKKTKNNITGPLADEPEKEESTDASHATISGPAAQVGGKNGVKEIYYRKLLVGNINMVVQVQQRNYVTKPSVIDKIRSKLNVKNSNVKKFLSELFGTFLLVFIGTSVCAQFILSNPGNVEHLQIKHTWIQIAIGWGLALAFSVYATYRISGGHLNPAVSFAMLTLGKINVVTFLVYCIAQFIGAFIGAACTYLLHWDKIASLGPNTYLYNNLHVIKDPSTDTVIRSIEIPNAISTAGIFTSFLAPHLSFFGAFVDQFFGTAILILCICMIIEGRNRIPSSTQPLLIGLSLVMIGCAFGYNLGYPINPARDFGPRVFAWIVGYENVFGQGDYYFWIPVVAPFVGAMFGAWIYYLFVGLYLPEQERYVEVPMTIVKNVKSIQSEDTLPLTSA</sequence>
<feature type="disulfide bond" evidence="10">
    <location>
        <begin position="177"/>
        <end position="186"/>
    </location>
</feature>
<evidence type="ECO:0000256" key="2">
    <source>
        <dbReference type="ARBA" id="ARBA00006175"/>
    </source>
</evidence>
<dbReference type="GO" id="GO:0015250">
    <property type="term" value="F:water channel activity"/>
    <property type="evidence" value="ECO:0007669"/>
    <property type="project" value="TreeGrafter"/>
</dbReference>
<dbReference type="WBParaSite" id="TCONS_00009448.p1">
    <property type="protein sequence ID" value="TCONS_00009448.p1"/>
    <property type="gene ID" value="XLOC_007260"/>
</dbReference>
<dbReference type="InterPro" id="IPR001881">
    <property type="entry name" value="EGF-like_Ca-bd_dom"/>
</dbReference>
<reference evidence="15" key="1">
    <citation type="submission" date="2024-02" db="UniProtKB">
        <authorList>
            <consortium name="WormBaseParasite"/>
        </authorList>
    </citation>
    <scope>IDENTIFICATION</scope>
</reference>
<keyword evidence="7 12" id="KW-0472">Membrane</keyword>
<comment type="subcellular location">
    <subcellularLocation>
        <location evidence="1">Membrane</location>
        <topology evidence="1">Multi-pass membrane protein</topology>
    </subcellularLocation>
</comment>
<protein>
    <submittedName>
        <fullName evidence="15">Enolase-phosphatase E1</fullName>
    </submittedName>
</protein>
<comment type="similarity">
    <text evidence="2">Belongs to the MIP/aquaporin (TC 1.A.8) family.</text>
</comment>
<dbReference type="PROSITE" id="PS00022">
    <property type="entry name" value="EGF_1"/>
    <property type="match status" value="2"/>
</dbReference>
<keyword evidence="14" id="KW-1185">Reference proteome</keyword>
<evidence type="ECO:0000256" key="4">
    <source>
        <dbReference type="ARBA" id="ARBA00022536"/>
    </source>
</evidence>
<feature type="transmembrane region" description="Helical" evidence="12">
    <location>
        <begin position="470"/>
        <end position="492"/>
    </location>
</feature>
<dbReference type="Gene3D" id="1.20.1080.10">
    <property type="entry name" value="Glycerol uptake facilitator protein"/>
    <property type="match status" value="1"/>
</dbReference>
<evidence type="ECO:0000313" key="15">
    <source>
        <dbReference type="WBParaSite" id="TCONS_00009448.p1"/>
    </source>
</evidence>
<feature type="disulfide bond" evidence="10">
    <location>
        <begin position="139"/>
        <end position="148"/>
    </location>
</feature>
<dbReference type="GO" id="GO:0016323">
    <property type="term" value="C:basolateral plasma membrane"/>
    <property type="evidence" value="ECO:0007669"/>
    <property type="project" value="TreeGrafter"/>
</dbReference>
<keyword evidence="5 12" id="KW-0812">Transmembrane</keyword>
<dbReference type="Pfam" id="PF00008">
    <property type="entry name" value="EGF"/>
    <property type="match status" value="2"/>
</dbReference>
<evidence type="ECO:0000256" key="7">
    <source>
        <dbReference type="ARBA" id="ARBA00023136"/>
    </source>
</evidence>
<dbReference type="CDD" id="cd00333">
    <property type="entry name" value="MIP"/>
    <property type="match status" value="1"/>
</dbReference>
<proteinExistence type="inferred from homology"/>
<feature type="region of interest" description="Disordered" evidence="11">
    <location>
        <begin position="228"/>
        <end position="251"/>
    </location>
</feature>
<dbReference type="FunFam" id="2.10.25.10:FF:000118">
    <property type="entry name" value="protein delta homolog 2"/>
    <property type="match status" value="1"/>
</dbReference>
<comment type="function">
    <text evidence="9">Aquaglyceroporin that may modulate the water content and osmolytes during anhydrobiosis.</text>
</comment>
<feature type="transmembrane region" description="Helical" evidence="12">
    <location>
        <begin position="504"/>
        <end position="522"/>
    </location>
</feature>
<dbReference type="Gene3D" id="2.10.25.10">
    <property type="entry name" value="Laminin"/>
    <property type="match status" value="3"/>
</dbReference>
<evidence type="ECO:0000256" key="9">
    <source>
        <dbReference type="ARBA" id="ARBA00045280"/>
    </source>
</evidence>
<dbReference type="SMART" id="SM00181">
    <property type="entry name" value="EGF"/>
    <property type="match status" value="3"/>
</dbReference>
<comment type="caution">
    <text evidence="10">Lacks conserved residue(s) required for the propagation of feature annotation.</text>
</comment>
<keyword evidence="3" id="KW-0813">Transport</keyword>
<dbReference type="InterPro" id="IPR000425">
    <property type="entry name" value="MIP"/>
</dbReference>
<dbReference type="PANTHER" id="PTHR43829">
    <property type="entry name" value="AQUAPORIN OR AQUAGLYCEROPORIN RELATED"/>
    <property type="match status" value="1"/>
</dbReference>
<dbReference type="InterPro" id="IPR022357">
    <property type="entry name" value="MIP_CS"/>
</dbReference>
<dbReference type="CDD" id="cd00054">
    <property type="entry name" value="EGF_CA"/>
    <property type="match status" value="3"/>
</dbReference>
<name>A0AAF5DAK8_STRER</name>
<dbReference type="AlphaFoldDB" id="A0AAF5DAK8"/>
<evidence type="ECO:0000256" key="11">
    <source>
        <dbReference type="SAM" id="MobiDB-lite"/>
    </source>
</evidence>
<feature type="transmembrane region" description="Helical" evidence="12">
    <location>
        <begin position="552"/>
        <end position="575"/>
    </location>
</feature>
<feature type="transmembrane region" description="Helical" evidence="12">
    <location>
        <begin position="349"/>
        <end position="368"/>
    </location>
</feature>
<evidence type="ECO:0000313" key="14">
    <source>
        <dbReference type="Proteomes" id="UP000035681"/>
    </source>
</evidence>
<evidence type="ECO:0000256" key="3">
    <source>
        <dbReference type="ARBA" id="ARBA00022448"/>
    </source>
</evidence>
<dbReference type="PANTHER" id="PTHR43829:SF9">
    <property type="entry name" value="AQUAPORIN-9"/>
    <property type="match status" value="1"/>
</dbReference>
<evidence type="ECO:0000256" key="10">
    <source>
        <dbReference type="PROSITE-ProRule" id="PRU00076"/>
    </source>
</evidence>